<dbReference type="RefSeq" id="WP_342452166.1">
    <property type="nucleotide sequence ID" value="NZ_JAFIDA010000001.1"/>
</dbReference>
<dbReference type="InterPro" id="IPR014710">
    <property type="entry name" value="RmlC-like_jellyroll"/>
</dbReference>
<dbReference type="SUPFAM" id="SSF51182">
    <property type="entry name" value="RmlC-like cupins"/>
    <property type="match status" value="1"/>
</dbReference>
<dbReference type="Pfam" id="PF05899">
    <property type="entry name" value="Cupin_3"/>
    <property type="match status" value="1"/>
</dbReference>
<proteinExistence type="predicted"/>
<reference evidence="2" key="1">
    <citation type="submission" date="2021-02" db="EMBL/GenBank/DDBJ databases">
        <title>Sequencing the genomes of 1000 actinobacteria strains.</title>
        <authorList>
            <person name="Klenk H.-P."/>
        </authorList>
    </citation>
    <scope>NUCLEOTIDE SEQUENCE</scope>
    <source>
        <strain evidence="2">DSM 22850</strain>
    </source>
</reference>
<feature type="domain" description="(S)-ureidoglycine aminohydrolase cupin" evidence="1">
    <location>
        <begin position="56"/>
        <end position="125"/>
    </location>
</feature>
<gene>
    <name evidence="2" type="ORF">JOF28_002353</name>
</gene>
<evidence type="ECO:0000259" key="1">
    <source>
        <dbReference type="Pfam" id="PF05899"/>
    </source>
</evidence>
<dbReference type="Proteomes" id="UP000675163">
    <property type="component" value="Unassembled WGS sequence"/>
</dbReference>
<sequence>MSAAQPESGELLPEGQNLAISALTAPVALEAIAEDDIVSGEPQQGFTELGSIAGAEVGIWELRSGVVTDTEVDELFIVLSGEATIEILSGDDAGREVTVRTGDTMRLVGGTRTKWTVGDHIRKVYIAAE</sequence>
<dbReference type="InterPro" id="IPR008579">
    <property type="entry name" value="UGlyAH_Cupin_dom"/>
</dbReference>
<accession>A0A940T6L3</accession>
<dbReference type="EMBL" id="JAFIDA010000001">
    <property type="protein sequence ID" value="MBP1327121.1"/>
    <property type="molecule type" value="Genomic_DNA"/>
</dbReference>
<dbReference type="InterPro" id="IPR011051">
    <property type="entry name" value="RmlC_Cupin_sf"/>
</dbReference>
<evidence type="ECO:0000313" key="2">
    <source>
        <dbReference type="EMBL" id="MBP1327121.1"/>
    </source>
</evidence>
<organism evidence="2 3">
    <name type="scientific">Leucobacter exalbidus</name>
    <dbReference type="NCBI Taxonomy" id="662960"/>
    <lineage>
        <taxon>Bacteria</taxon>
        <taxon>Bacillati</taxon>
        <taxon>Actinomycetota</taxon>
        <taxon>Actinomycetes</taxon>
        <taxon>Micrococcales</taxon>
        <taxon>Microbacteriaceae</taxon>
        <taxon>Leucobacter</taxon>
    </lineage>
</organism>
<dbReference type="AlphaFoldDB" id="A0A940T6L3"/>
<protein>
    <submittedName>
        <fullName evidence="2">Cupin superfamily protein</fullName>
    </submittedName>
</protein>
<keyword evidence="3" id="KW-1185">Reference proteome</keyword>
<dbReference type="PANTHER" id="PTHR40943:SF1">
    <property type="entry name" value="CYTOPLASMIC PROTEIN"/>
    <property type="match status" value="1"/>
</dbReference>
<evidence type="ECO:0000313" key="3">
    <source>
        <dbReference type="Proteomes" id="UP000675163"/>
    </source>
</evidence>
<dbReference type="PANTHER" id="PTHR40943">
    <property type="entry name" value="CYTOPLASMIC PROTEIN-RELATED"/>
    <property type="match status" value="1"/>
</dbReference>
<comment type="caution">
    <text evidence="2">The sequence shown here is derived from an EMBL/GenBank/DDBJ whole genome shotgun (WGS) entry which is preliminary data.</text>
</comment>
<dbReference type="Gene3D" id="2.60.120.10">
    <property type="entry name" value="Jelly Rolls"/>
    <property type="match status" value="1"/>
</dbReference>
<name>A0A940T6L3_9MICO</name>